<feature type="domain" description="Glycosyl hydrolase family 32 C-terminal" evidence="6">
    <location>
        <begin position="1221"/>
        <end position="1249"/>
    </location>
</feature>
<evidence type="ECO:0000256" key="4">
    <source>
        <dbReference type="SAM" id="MobiDB-lite"/>
    </source>
</evidence>
<dbReference type="PANTHER" id="PTHR31953">
    <property type="entry name" value="BETA-FRUCTOFURANOSIDASE, INSOLUBLE ISOENZYME CWINV1-RELATED"/>
    <property type="match status" value="1"/>
</dbReference>
<feature type="region of interest" description="Disordered" evidence="4">
    <location>
        <begin position="1152"/>
        <end position="1195"/>
    </location>
</feature>
<dbReference type="InterPro" id="IPR013148">
    <property type="entry name" value="Glyco_hydro_32_N"/>
</dbReference>
<proteinExistence type="inferred from homology"/>
<dbReference type="Pfam" id="PF08244">
    <property type="entry name" value="Glyco_hydro_32C"/>
    <property type="match status" value="1"/>
</dbReference>
<dbReference type="Gene3D" id="2.115.10.20">
    <property type="entry name" value="Glycosyl hydrolase domain, family 43"/>
    <property type="match status" value="2"/>
</dbReference>
<dbReference type="SUPFAM" id="SSF49899">
    <property type="entry name" value="Concanavalin A-like lectins/glucanases"/>
    <property type="match status" value="1"/>
</dbReference>
<feature type="compositionally biased region" description="Gly residues" evidence="4">
    <location>
        <begin position="515"/>
        <end position="526"/>
    </location>
</feature>
<feature type="domain" description="Glycosyl hydrolase family 32 N-terminal" evidence="5">
    <location>
        <begin position="2"/>
        <end position="235"/>
    </location>
</feature>
<protein>
    <recommendedName>
        <fullName evidence="9">Glycosyl hydrolase family 32 N-terminal domain-containing protein</fullName>
    </recommendedName>
</protein>
<evidence type="ECO:0000313" key="8">
    <source>
        <dbReference type="Proteomes" id="UP000075714"/>
    </source>
</evidence>
<name>A0A150GE29_GONPE</name>
<feature type="region of interest" description="Disordered" evidence="4">
    <location>
        <begin position="402"/>
        <end position="466"/>
    </location>
</feature>
<feature type="compositionally biased region" description="Low complexity" evidence="4">
    <location>
        <begin position="505"/>
        <end position="514"/>
    </location>
</feature>
<evidence type="ECO:0000256" key="1">
    <source>
        <dbReference type="ARBA" id="ARBA00009902"/>
    </source>
</evidence>
<sequence length="1337" mass="135098">MPCSGWGSDPNGPIFYKGRYHLFYQARPGTCQWYWGMCWDHVVSTDLAHWERLPMALVPTPGGIDADGCFSGSIQVPIQGAWRGDAIWVEPQSGIPVCFYTAARLRTNRDVTLPHPPPAHDMGLKHIESQCCAICDPDDELLVRWRKVPMPLMELPHTGQLTAWRDPWFVEQGDGRGREWTMLIGSGLKEAGGTALVYRSPDITRGWRFAGHLCSWPNPGTGICWECPFLVQLQPLPLCAHVLPTTDLAAVAAAPTAAAASALNAAQEHLAAVLESPEAAMAAAERAATAPSPAGSTAWGQTYTAAAETSAPGVWTATATDATPAAAAKAAAAAVATEAASASPDAALSAAAAAAAAAVATAEAADADGTDTAYSVVPDSTTASCTTISPAGSARTGLVLTEDPDASSIPSGPVEDAPNGGGGAAAATSAAAAASAASPDGDAVLGPPAHSERRAHVHHTHGGGGGGCGGDALAVGLVDTLLHVVSSVSANGSGGSGGSGGAGGEAASTAHGAAAGDGDGGGGGGDAAAKALVGAMGPPEGGIGISVTAAAAPLTAQGGAEASTVTITVTRATPATADTAAGGGGPAAAAAAALAGEHLPAAMGSITTATATVRAGGDDGTPAVATIQVKVTPFAAAASASVAAELAAAAPPSLAGRSFSADNLGAISAAASLGASSELPLALGGADGGTVMEAHRTRQTTSAAALAAAAALHPVDSWPQRAKHDAGGAAAGAPAFGDPHCRLSYSPGVVGHSALPDPDKEVEPLPAPVTMRYCKAQPLLPPGASYSAAVGAASCLPLHGDVDSASGHAAAATLPEGRRWFFCCAPDACTYSIIYWISEYDSRSAKYDMEGAEAGGRPRKLDMGNVLYAPTCFKDPQGRHILWGYMKELRSIPAPPCLCNKYSYAGCISLPRALYLRGDKVFQLPLPELTALRSDVAVHVSRVGLTHGSPWRLRGVRGLHLDVELAISPGTARRTALLLRSWRPRGRGSAALVYDWPSRLLYIVYEALHPSRTGRWRGDEPTPAFLKQQGLSPPAAPATAAAAATAEKAEAGADRAQAGEPGAGLEEQPSLSAMADGGVGIAPPLPAAIAAGAAATTTPAAAAVPEPGLTRGSGESDFSFPTAEGGRGSGPRVETCELPAECVAECSERAWPDAETGAGSEEGLLEGSGGSEEEDDEENNDFDVVRDPDFIPDPDMNPLVEDWIRMKREEAGGELDLPPGAPLRLRIFLDASCLEVFTGTGQVLTTRVYRGHPPDCRHDGDEADDGHPGGAASPGEQGGGGQQPGPGSGPGSGGPDPGIELFSVGGDCVLDDLHAYEVHSAWPREEDLPCEVPRGEA</sequence>
<dbReference type="EMBL" id="LSYV01000031">
    <property type="protein sequence ID" value="KXZ48111.1"/>
    <property type="molecule type" value="Genomic_DNA"/>
</dbReference>
<dbReference type="InterPro" id="IPR013189">
    <property type="entry name" value="Glyco_hydro_32_C"/>
</dbReference>
<evidence type="ECO:0000259" key="6">
    <source>
        <dbReference type="Pfam" id="PF08244"/>
    </source>
</evidence>
<dbReference type="InterPro" id="IPR013320">
    <property type="entry name" value="ConA-like_dom_sf"/>
</dbReference>
<evidence type="ECO:0008006" key="9">
    <source>
        <dbReference type="Google" id="ProtNLM"/>
    </source>
</evidence>
<dbReference type="SUPFAM" id="SSF75005">
    <property type="entry name" value="Arabinanase/levansucrase/invertase"/>
    <property type="match status" value="2"/>
</dbReference>
<reference evidence="8" key="1">
    <citation type="journal article" date="2016" name="Nat. Commun.">
        <title>The Gonium pectorale genome demonstrates co-option of cell cycle regulation during the evolution of multicellularity.</title>
        <authorList>
            <person name="Hanschen E.R."/>
            <person name="Marriage T.N."/>
            <person name="Ferris P.J."/>
            <person name="Hamaji T."/>
            <person name="Toyoda A."/>
            <person name="Fujiyama A."/>
            <person name="Neme R."/>
            <person name="Noguchi H."/>
            <person name="Minakuchi Y."/>
            <person name="Suzuki M."/>
            <person name="Kawai-Toyooka H."/>
            <person name="Smith D.R."/>
            <person name="Sparks H."/>
            <person name="Anderson J."/>
            <person name="Bakaric R."/>
            <person name="Luria V."/>
            <person name="Karger A."/>
            <person name="Kirschner M.W."/>
            <person name="Durand P.M."/>
            <person name="Michod R.E."/>
            <person name="Nozaki H."/>
            <person name="Olson B.J."/>
        </authorList>
    </citation>
    <scope>NUCLEOTIDE SEQUENCE [LARGE SCALE GENOMIC DNA]</scope>
    <source>
        <strain evidence="8">NIES-2863</strain>
    </source>
</reference>
<dbReference type="InterPro" id="IPR023296">
    <property type="entry name" value="Glyco_hydro_beta-prop_sf"/>
</dbReference>
<evidence type="ECO:0000256" key="3">
    <source>
        <dbReference type="ARBA" id="ARBA00023295"/>
    </source>
</evidence>
<keyword evidence="2" id="KW-0378">Hydrolase</keyword>
<gene>
    <name evidence="7" type="ORF">GPECTOR_30g206</name>
</gene>
<feature type="region of interest" description="Disordered" evidence="4">
    <location>
        <begin position="491"/>
        <end position="526"/>
    </location>
</feature>
<feature type="domain" description="Glycosyl hydrolase family 32 N-terminal" evidence="5">
    <location>
        <begin position="830"/>
        <end position="925"/>
    </location>
</feature>
<feature type="compositionally biased region" description="Acidic residues" evidence="4">
    <location>
        <begin position="1171"/>
        <end position="1181"/>
    </location>
</feature>
<organism evidence="7 8">
    <name type="scientific">Gonium pectorale</name>
    <name type="common">Green alga</name>
    <dbReference type="NCBI Taxonomy" id="33097"/>
    <lineage>
        <taxon>Eukaryota</taxon>
        <taxon>Viridiplantae</taxon>
        <taxon>Chlorophyta</taxon>
        <taxon>core chlorophytes</taxon>
        <taxon>Chlorophyceae</taxon>
        <taxon>CS clade</taxon>
        <taxon>Chlamydomonadales</taxon>
        <taxon>Volvocaceae</taxon>
        <taxon>Gonium</taxon>
    </lineage>
</organism>
<evidence type="ECO:0000313" key="7">
    <source>
        <dbReference type="EMBL" id="KXZ48111.1"/>
    </source>
</evidence>
<dbReference type="CDD" id="cd08996">
    <property type="entry name" value="GH32_FFase"/>
    <property type="match status" value="1"/>
</dbReference>
<feature type="compositionally biased region" description="Low complexity" evidence="4">
    <location>
        <begin position="1037"/>
        <end position="1046"/>
    </location>
</feature>
<feature type="compositionally biased region" description="Low complexity" evidence="4">
    <location>
        <begin position="425"/>
        <end position="443"/>
    </location>
</feature>
<dbReference type="GO" id="GO:0005975">
    <property type="term" value="P:carbohydrate metabolic process"/>
    <property type="evidence" value="ECO:0007669"/>
    <property type="project" value="InterPro"/>
</dbReference>
<evidence type="ECO:0000256" key="2">
    <source>
        <dbReference type="ARBA" id="ARBA00022801"/>
    </source>
</evidence>
<accession>A0A150GE29</accession>
<keyword evidence="3" id="KW-0326">Glycosidase</keyword>
<dbReference type="SMART" id="SM00640">
    <property type="entry name" value="Glyco_32"/>
    <property type="match status" value="1"/>
</dbReference>
<feature type="region of interest" description="Disordered" evidence="4">
    <location>
        <begin position="1013"/>
        <end position="1070"/>
    </location>
</feature>
<feature type="region of interest" description="Disordered" evidence="4">
    <location>
        <begin position="1254"/>
        <end position="1304"/>
    </location>
</feature>
<dbReference type="Pfam" id="PF00251">
    <property type="entry name" value="Glyco_hydro_32N"/>
    <property type="match status" value="2"/>
</dbReference>
<dbReference type="Proteomes" id="UP000075714">
    <property type="component" value="Unassembled WGS sequence"/>
</dbReference>
<feature type="compositionally biased region" description="Gly residues" evidence="4">
    <location>
        <begin position="492"/>
        <end position="504"/>
    </location>
</feature>
<keyword evidence="8" id="KW-1185">Reference proteome</keyword>
<dbReference type="OrthoDB" id="202537at2759"/>
<dbReference type="GO" id="GO:0004553">
    <property type="term" value="F:hydrolase activity, hydrolyzing O-glycosyl compounds"/>
    <property type="evidence" value="ECO:0007669"/>
    <property type="project" value="InterPro"/>
</dbReference>
<evidence type="ECO:0000259" key="5">
    <source>
        <dbReference type="Pfam" id="PF00251"/>
    </source>
</evidence>
<comment type="caution">
    <text evidence="7">The sequence shown here is derived from an EMBL/GenBank/DDBJ whole genome shotgun (WGS) entry which is preliminary data.</text>
</comment>
<dbReference type="InterPro" id="IPR050551">
    <property type="entry name" value="Fructan_Metab_Enzymes"/>
</dbReference>
<dbReference type="Gene3D" id="2.60.120.560">
    <property type="entry name" value="Exo-inulinase, domain 1"/>
    <property type="match status" value="1"/>
</dbReference>
<dbReference type="InterPro" id="IPR001362">
    <property type="entry name" value="Glyco_hydro_32"/>
</dbReference>
<feature type="region of interest" description="Disordered" evidence="4">
    <location>
        <begin position="1104"/>
        <end position="1133"/>
    </location>
</feature>
<feature type="compositionally biased region" description="Gly residues" evidence="4">
    <location>
        <begin position="1276"/>
        <end position="1296"/>
    </location>
</feature>
<comment type="similarity">
    <text evidence="1">Belongs to the glycosyl hydrolase 32 family.</text>
</comment>
<dbReference type="STRING" id="33097.A0A150GE29"/>